<evidence type="ECO:0000256" key="1">
    <source>
        <dbReference type="SAM" id="MobiDB-lite"/>
    </source>
</evidence>
<feature type="transmembrane region" description="Helical" evidence="2">
    <location>
        <begin position="58"/>
        <end position="77"/>
    </location>
</feature>
<evidence type="ECO:0000313" key="4">
    <source>
        <dbReference type="Proteomes" id="UP001177003"/>
    </source>
</evidence>
<proteinExistence type="predicted"/>
<evidence type="ECO:0000256" key="2">
    <source>
        <dbReference type="SAM" id="Phobius"/>
    </source>
</evidence>
<dbReference type="EMBL" id="OX465082">
    <property type="protein sequence ID" value="CAI9289946.1"/>
    <property type="molecule type" value="Genomic_DNA"/>
</dbReference>
<accession>A0AA36EB49</accession>
<keyword evidence="2" id="KW-1133">Transmembrane helix</keyword>
<dbReference type="AlphaFoldDB" id="A0AA36EB49"/>
<keyword evidence="4" id="KW-1185">Reference proteome</keyword>
<protein>
    <submittedName>
        <fullName evidence="3">Uncharacterized protein</fullName>
    </submittedName>
</protein>
<keyword evidence="2" id="KW-0472">Membrane</keyword>
<feature type="region of interest" description="Disordered" evidence="1">
    <location>
        <begin position="132"/>
        <end position="157"/>
    </location>
</feature>
<name>A0AA36EB49_LACSI</name>
<sequence length="271" mass="30651">MRRGGCRGSVLKDPPSRLSILFPHWLEGNLRYNDDLGCRQIGNWSSLIGSTFVGDPRFLLFFSFFYLLLIIFCHLLLTEVVSLSPSYFPPRIFHRLCPVKPIEIRLVPTPTSSLLLISISAPSCHFSKPIERSRNHHQISRLEGSERQSRRKGVKASGGGAVAPIVAVSPFGAIILQVSPSFRIFAIYSNSRVRAFKSVSISIMLVHDVDAKKYGGVPESKVDDGMIPMQLLYHIYNSLHLREEQKVLKQLTNILYIVRTNAVRPHPFWQL</sequence>
<gene>
    <name evidence="3" type="ORF">LSALG_LOCUS29163</name>
</gene>
<dbReference type="Proteomes" id="UP001177003">
    <property type="component" value="Chromosome 6"/>
</dbReference>
<keyword evidence="2" id="KW-0812">Transmembrane</keyword>
<reference evidence="3" key="1">
    <citation type="submission" date="2023-04" db="EMBL/GenBank/DDBJ databases">
        <authorList>
            <person name="Vijverberg K."/>
            <person name="Xiong W."/>
            <person name="Schranz E."/>
        </authorList>
    </citation>
    <scope>NUCLEOTIDE SEQUENCE</scope>
</reference>
<organism evidence="3 4">
    <name type="scientific">Lactuca saligna</name>
    <name type="common">Willowleaf lettuce</name>
    <dbReference type="NCBI Taxonomy" id="75948"/>
    <lineage>
        <taxon>Eukaryota</taxon>
        <taxon>Viridiplantae</taxon>
        <taxon>Streptophyta</taxon>
        <taxon>Embryophyta</taxon>
        <taxon>Tracheophyta</taxon>
        <taxon>Spermatophyta</taxon>
        <taxon>Magnoliopsida</taxon>
        <taxon>eudicotyledons</taxon>
        <taxon>Gunneridae</taxon>
        <taxon>Pentapetalae</taxon>
        <taxon>asterids</taxon>
        <taxon>campanulids</taxon>
        <taxon>Asterales</taxon>
        <taxon>Asteraceae</taxon>
        <taxon>Cichorioideae</taxon>
        <taxon>Cichorieae</taxon>
        <taxon>Lactucinae</taxon>
        <taxon>Lactuca</taxon>
    </lineage>
</organism>
<evidence type="ECO:0000313" key="3">
    <source>
        <dbReference type="EMBL" id="CAI9289946.1"/>
    </source>
</evidence>